<evidence type="ECO:0000256" key="2">
    <source>
        <dbReference type="ARBA" id="ARBA00005572"/>
    </source>
</evidence>
<accession>A0ABR4QP69</accession>
<dbReference type="PROSITE" id="PS51358">
    <property type="entry name" value="NOP"/>
    <property type="match status" value="1"/>
</dbReference>
<evidence type="ECO:0000256" key="4">
    <source>
        <dbReference type="ARBA" id="ARBA00022664"/>
    </source>
</evidence>
<keyword evidence="8" id="KW-0539">Nucleus</keyword>
<reference evidence="14 15" key="1">
    <citation type="journal article" date="2022" name="Front. Cell. Infect. Microbiol.">
        <title>The Genomes of Two Strains of Taenia crassiceps the Animal Model for the Study of Human Cysticercosis.</title>
        <authorList>
            <person name="Bobes R.J."/>
            <person name="Estrada K."/>
            <person name="Rios-Valencia D.G."/>
            <person name="Calderon-Gallegos A."/>
            <person name="de la Torre P."/>
            <person name="Carrero J.C."/>
            <person name="Sanchez-Flores A."/>
            <person name="Laclette J.P."/>
        </authorList>
    </citation>
    <scope>NUCLEOTIDE SEQUENCE [LARGE SCALE GENOMIC DNA]</scope>
    <source>
        <strain evidence="14">WFUcys</strain>
    </source>
</reference>
<keyword evidence="7" id="KW-0508">mRNA splicing</keyword>
<evidence type="ECO:0000313" key="15">
    <source>
        <dbReference type="Proteomes" id="UP001651158"/>
    </source>
</evidence>
<evidence type="ECO:0000313" key="14">
    <source>
        <dbReference type="EMBL" id="KAL5110858.1"/>
    </source>
</evidence>
<evidence type="ECO:0000256" key="10">
    <source>
        <dbReference type="ARBA" id="ARBA00030766"/>
    </source>
</evidence>
<evidence type="ECO:0000256" key="8">
    <source>
        <dbReference type="ARBA" id="ARBA00023242"/>
    </source>
</evidence>
<feature type="region of interest" description="Disordered" evidence="12">
    <location>
        <begin position="880"/>
        <end position="907"/>
    </location>
</feature>
<dbReference type="Proteomes" id="UP001651158">
    <property type="component" value="Unassembled WGS sequence"/>
</dbReference>
<evidence type="ECO:0000256" key="11">
    <source>
        <dbReference type="ARBA" id="ARBA00045397"/>
    </source>
</evidence>
<organism evidence="14 15">
    <name type="scientific">Taenia crassiceps</name>
    <dbReference type="NCBI Taxonomy" id="6207"/>
    <lineage>
        <taxon>Eukaryota</taxon>
        <taxon>Metazoa</taxon>
        <taxon>Spiralia</taxon>
        <taxon>Lophotrochozoa</taxon>
        <taxon>Platyhelminthes</taxon>
        <taxon>Cestoda</taxon>
        <taxon>Eucestoda</taxon>
        <taxon>Cyclophyllidea</taxon>
        <taxon>Taeniidae</taxon>
        <taxon>Taenia</taxon>
    </lineage>
</organism>
<dbReference type="InterPro" id="IPR002687">
    <property type="entry name" value="Nop_dom"/>
</dbReference>
<protein>
    <recommendedName>
        <fullName evidence="3">U4/U6 small nuclear ribonucleoprotein Prp31</fullName>
    </recommendedName>
    <alternativeName>
        <fullName evidence="10">Pre-mRNA-processing factor 31</fullName>
    </alternativeName>
</protein>
<dbReference type="PANTHER" id="PTHR13904:SF0">
    <property type="entry name" value="U4_U6 SMALL NUCLEAR RIBONUCLEOPROTEIN PRP31"/>
    <property type="match status" value="1"/>
</dbReference>
<comment type="function">
    <text evidence="11">Involved in pre-mRNA splicing as component of the spliceosome. Required for the assembly of the U4/U5/U6 tri-snRNP complex, one of the building blocks of the spliceosome.</text>
</comment>
<evidence type="ECO:0000256" key="12">
    <source>
        <dbReference type="SAM" id="MobiDB-lite"/>
    </source>
</evidence>
<gene>
    <name evidence="14" type="ORF">TcWFU_008944</name>
</gene>
<dbReference type="Gene3D" id="1.10.246.90">
    <property type="entry name" value="Nop domain"/>
    <property type="match status" value="1"/>
</dbReference>
<dbReference type="PANTHER" id="PTHR13904">
    <property type="entry name" value="PRE-MRNA SPLICING FACTOR PRP31"/>
    <property type="match status" value="1"/>
</dbReference>
<comment type="similarity">
    <text evidence="2">Belongs to the PRP31 family.</text>
</comment>
<proteinExistence type="inferred from homology"/>
<dbReference type="InterPro" id="IPR042239">
    <property type="entry name" value="Nop_C"/>
</dbReference>
<comment type="subcellular location">
    <subcellularLocation>
        <location evidence="1">Nucleus</location>
    </subcellularLocation>
</comment>
<evidence type="ECO:0000259" key="13">
    <source>
        <dbReference type="PROSITE" id="PS51358"/>
    </source>
</evidence>
<evidence type="ECO:0000256" key="9">
    <source>
        <dbReference type="ARBA" id="ARBA00023274"/>
    </source>
</evidence>
<keyword evidence="15" id="KW-1185">Reference proteome</keyword>
<dbReference type="InterPro" id="IPR011990">
    <property type="entry name" value="TPR-like_helical_dom_sf"/>
</dbReference>
<feature type="compositionally biased region" description="Low complexity" evidence="12">
    <location>
        <begin position="880"/>
        <end position="906"/>
    </location>
</feature>
<dbReference type="EMBL" id="JAKROA010000002">
    <property type="protein sequence ID" value="KAL5110858.1"/>
    <property type="molecule type" value="Genomic_DNA"/>
</dbReference>
<sequence>MSAQYSSGEATLAAEAEDYYNHSQFGLCFSHMKKLHSTRPTDPKVLANKALIEFIHQNNLTRSDEYLSQLRKAAILAGSPVLVSGHSDVHSSLRPVGPTAEPSVISMHYNYALVLFHQRQYAWSERMLASLLGMITTDASPASIEFPLGAGVLLAQRCFLLWMDLCLCLQRPQRVFDFTSYWLQQLNSSDESVRKPVEIKVVEMLREIARPLHVFRLRACLLTGRIKTAKEEASRLSQSSGNPDDKNWDTSKSLEYAFAQLSYLEQDHTKTVKRLNSLLPPMPASAPVSDKWESSLVWNNLSLTYFRAGHLGLAMLEARAALRHTKSLAGEATTVATEAGQLVSCTPLYHLSASRHYELLYNTGVQLLLGQKHPRTSFNALLTVVKAYPRNPRLWLRLAECCVKVYRPDNLIEWTAESRASCLRRVVGEGAARKLILGTDEGPLKSSSNGSMSTSEANLSLEFAAQCLRNAAFLLPRPPIDLNASTGPPDQLPVDRLRSALLKWATEQAIPVSPSGQPLSGMALLQVISAILLTSAYVALCLEDPVEAIFYAEQLLSVGPSSPPPAIGTTDNAFVWIGLVAPPAHRYLAKMYLAEARMAIDEVTEASMSLLSKDCVTSVERAPAPPVHALRSYAFLQRECACLSPAFLLPQTHSLCGLRTDAAANTAANTGAKNSNSDLQRLIQLHKEQCEVEPILCQSINPKSPDFPFCVDQAIGVLLYNMAVCFAVRGDLSRSRHLLENAAPSLLVNCLDPSSRAPVRHGSEEHQRLLYPTDATMSGISRLLNTHHLPRPFLLLWLYLEMREDRASSAVHFLRAHIGDVAFDGHLSDIFTRELSVGEGIAGGDGISAVVLDESNGVERSETCAGSLTRHLSVVAPLRSSSSSRPLPLQIHDPLPSSSSKSAAPPCWTDADWPPLQEWRQRQVFFTCSSQWQKMSLADELLADLDDAGVAEDEEDPFTSAKLELIDASVVNNGDIEMTDASSANGVLVPENLVGPLKPTHLFHAPMVNAPISAFAKLRNSEKLTSVMSQIDRFSRQEKRTKIVGPVEADPEYNCIVESNNLIVEIDNEIDIIHKYARDIYQHRFPELESLVPQPMDYLKVILALDNDILERSKNTNLLASFLTPATIMVVTVTASTTQGVQLDPAALNRAKDACVMAIELFEMRKTIMDYVESRMSFISPNVSILVGASTAAKLMGRAGGLTALSKMPSCNIQVLGAHRRNLAGFSNTASLPHTGYIYHSEFVQKLPPDLRIRAARLLANKVALAARVDSFHRSQDGTVGEQMLLEVEKKIDKWQEPPPVKQVKALPAPIDPPAKKRGGRRYRKMKERLGMTEMRRSANRIQFGQVSEDAYQSDLGFSLGSLGQRGVAGHLRVPTADSKTKARVSKAVQQKLSKYGGLSTMPTTALGAATSSAVWGTASSVRRGGTETAGTASSVTFTPAQGLEIVNPMASQKQVDEHKKYFSATAGFVKSKANSNNSMPPPAPKDT</sequence>
<evidence type="ECO:0000256" key="6">
    <source>
        <dbReference type="ARBA" id="ARBA00022884"/>
    </source>
</evidence>
<dbReference type="InterPro" id="IPR012976">
    <property type="entry name" value="NOSIC"/>
</dbReference>
<evidence type="ECO:0000256" key="3">
    <source>
        <dbReference type="ARBA" id="ARBA00013538"/>
    </source>
</evidence>
<dbReference type="SUPFAM" id="SSF48452">
    <property type="entry name" value="TPR-like"/>
    <property type="match status" value="1"/>
</dbReference>
<dbReference type="InterPro" id="IPR019175">
    <property type="entry name" value="Prp31_C"/>
</dbReference>
<dbReference type="Gene3D" id="1.10.287.4070">
    <property type="match status" value="1"/>
</dbReference>
<dbReference type="InterPro" id="IPR036070">
    <property type="entry name" value="Nop_dom_sf"/>
</dbReference>
<dbReference type="Pfam" id="PF01798">
    <property type="entry name" value="Nop"/>
    <property type="match status" value="1"/>
</dbReference>
<evidence type="ECO:0000256" key="5">
    <source>
        <dbReference type="ARBA" id="ARBA00022728"/>
    </source>
</evidence>
<dbReference type="InterPro" id="IPR027105">
    <property type="entry name" value="Prp31"/>
</dbReference>
<keyword evidence="6" id="KW-0694">RNA-binding</keyword>
<dbReference type="Pfam" id="PF09785">
    <property type="entry name" value="Prp31_C"/>
    <property type="match status" value="1"/>
</dbReference>
<dbReference type="Gene3D" id="1.25.40.10">
    <property type="entry name" value="Tetratricopeptide repeat domain"/>
    <property type="match status" value="1"/>
</dbReference>
<keyword evidence="9 14" id="KW-0687">Ribonucleoprotein</keyword>
<evidence type="ECO:0000256" key="7">
    <source>
        <dbReference type="ARBA" id="ARBA00023187"/>
    </source>
</evidence>
<dbReference type="SUPFAM" id="SSF89124">
    <property type="entry name" value="Nop domain"/>
    <property type="match status" value="1"/>
</dbReference>
<comment type="caution">
    <text evidence="14">The sequence shown here is derived from an EMBL/GenBank/DDBJ whole genome shotgun (WGS) entry which is preliminary data.</text>
</comment>
<dbReference type="SMART" id="SM00931">
    <property type="entry name" value="NOSIC"/>
    <property type="match status" value="1"/>
</dbReference>
<name>A0ABR4QP69_9CEST</name>
<keyword evidence="4" id="KW-0507">mRNA processing</keyword>
<keyword evidence="5" id="KW-0747">Spliceosome</keyword>
<dbReference type="GO" id="GO:1990904">
    <property type="term" value="C:ribonucleoprotein complex"/>
    <property type="evidence" value="ECO:0007669"/>
    <property type="project" value="UniProtKB-KW"/>
</dbReference>
<evidence type="ECO:0000256" key="1">
    <source>
        <dbReference type="ARBA" id="ARBA00004123"/>
    </source>
</evidence>
<feature type="domain" description="Nop" evidence="13">
    <location>
        <begin position="1179"/>
        <end position="1297"/>
    </location>
</feature>